<dbReference type="STRING" id="2052828.ATO67_09665"/>
<dbReference type="InterPro" id="IPR038058">
    <property type="entry name" value="PhnH-like_sp"/>
</dbReference>
<dbReference type="Pfam" id="PF05845">
    <property type="entry name" value="PhnH"/>
    <property type="match status" value="1"/>
</dbReference>
<evidence type="ECO:0000313" key="1">
    <source>
        <dbReference type="EMBL" id="KXG84894.1"/>
    </source>
</evidence>
<comment type="caution">
    <text evidence="1">The sequence shown here is derived from an EMBL/GenBank/DDBJ whole genome shotgun (WGS) entry which is preliminary data.</text>
</comment>
<protein>
    <submittedName>
        <fullName evidence="1">Phosphonate C-P lyase system protein PhnH</fullName>
    </submittedName>
</protein>
<name>A0A135P0F7_9HYPH</name>
<reference evidence="1 2" key="1">
    <citation type="submission" date="2015-11" db="EMBL/GenBank/DDBJ databases">
        <title>Draft genome sequence of Agrobacterium sp. R89-1.</title>
        <authorList>
            <person name="Zahradnik J."/>
            <person name="Kyslikova E."/>
            <person name="Palyzova A."/>
            <person name="Kyslik P."/>
        </authorList>
    </citation>
    <scope>NUCLEOTIDE SEQUENCE [LARGE SCALE GENOMIC DNA]</scope>
    <source>
        <strain evidence="1 2">R89-1</strain>
    </source>
</reference>
<dbReference type="GO" id="GO:0019634">
    <property type="term" value="P:organic phosphonate metabolic process"/>
    <property type="evidence" value="ECO:0007669"/>
    <property type="project" value="InterPro"/>
</dbReference>
<dbReference type="OrthoDB" id="9814509at2"/>
<organism evidence="1 2">
    <name type="scientific">Agrobacterium bohemicum</name>
    <dbReference type="NCBI Taxonomy" id="2052828"/>
    <lineage>
        <taxon>Bacteria</taxon>
        <taxon>Pseudomonadati</taxon>
        <taxon>Pseudomonadota</taxon>
        <taxon>Alphaproteobacteria</taxon>
        <taxon>Hyphomicrobiales</taxon>
        <taxon>Rhizobiaceae</taxon>
        <taxon>Rhizobium/Agrobacterium group</taxon>
        <taxon>Agrobacterium</taxon>
    </lineage>
</organism>
<sequence length="198" mass="20599">MSTVTFDGGFADPVFASQDVFHAVMHALSMPGTVAALGERALGPLPLCAAASAILLTLADYATPVWFEAPDETQDAAAWLTFHSGAPVLSEPAKASFVLLSDTTDVESWDIFARGTMEYPDRSATLILPVRSIDGGSSLELTGPGIETSRTIAPAGLPAGFASAMAVNTALYPLGFDIVLVCGAEAIALPRTTRIKEV</sequence>
<keyword evidence="1" id="KW-0456">Lyase</keyword>
<proteinExistence type="predicted"/>
<dbReference type="PIRSF" id="PIRSF020680">
    <property type="entry name" value="PhnH"/>
    <property type="match status" value="1"/>
</dbReference>
<dbReference type="NCBIfam" id="TIGR03292">
    <property type="entry name" value="PhnH_redo"/>
    <property type="match status" value="1"/>
</dbReference>
<dbReference type="EMBL" id="LNUW01000035">
    <property type="protein sequence ID" value="KXG84894.1"/>
    <property type="molecule type" value="Genomic_DNA"/>
</dbReference>
<dbReference type="Proteomes" id="UP000070498">
    <property type="component" value="Unassembled WGS sequence"/>
</dbReference>
<dbReference type="GO" id="GO:0016829">
    <property type="term" value="F:lyase activity"/>
    <property type="evidence" value="ECO:0007669"/>
    <property type="project" value="UniProtKB-KW"/>
</dbReference>
<dbReference type="InterPro" id="IPR008772">
    <property type="entry name" value="Phosphonate_metab_PhnH"/>
</dbReference>
<dbReference type="Gene3D" id="3.40.50.11310">
    <property type="entry name" value="Bacterial phosphonate metabolism protein PhnH"/>
    <property type="match status" value="1"/>
</dbReference>
<dbReference type="SUPFAM" id="SSF159709">
    <property type="entry name" value="PhnH-like"/>
    <property type="match status" value="1"/>
</dbReference>
<keyword evidence="2" id="KW-1185">Reference proteome</keyword>
<evidence type="ECO:0000313" key="2">
    <source>
        <dbReference type="Proteomes" id="UP000070498"/>
    </source>
</evidence>
<gene>
    <name evidence="1" type="ORF">ATO67_09665</name>
</gene>
<dbReference type="AlphaFoldDB" id="A0A135P0F7"/>
<dbReference type="RefSeq" id="WP_067647622.1">
    <property type="nucleotide sequence ID" value="NZ_KQ961027.1"/>
</dbReference>
<accession>A0A135P0F7</accession>